<dbReference type="GO" id="GO:1903391">
    <property type="term" value="P:regulation of adherens junction organization"/>
    <property type="evidence" value="ECO:0007669"/>
    <property type="project" value="Ensembl"/>
</dbReference>
<evidence type="ECO:0000256" key="1">
    <source>
        <dbReference type="ARBA" id="ARBA00004105"/>
    </source>
</evidence>
<feature type="region of interest" description="Disordered" evidence="10">
    <location>
        <begin position="539"/>
        <end position="558"/>
    </location>
</feature>
<dbReference type="Ensembl" id="ENSMSIT00000035275.1">
    <property type="protein sequence ID" value="ENSMSIP00000027972.1"/>
    <property type="gene ID" value="ENSMSIG00000023566.1"/>
</dbReference>
<dbReference type="InterPro" id="IPR014352">
    <property type="entry name" value="FERM/acyl-CoA-bd_prot_sf"/>
</dbReference>
<dbReference type="GO" id="GO:0051117">
    <property type="term" value="F:ATPase binding"/>
    <property type="evidence" value="ECO:0007669"/>
    <property type="project" value="Ensembl"/>
</dbReference>
<protein>
    <submittedName>
        <fullName evidence="12">Radixin</fullName>
    </submittedName>
</protein>
<dbReference type="GO" id="GO:0045176">
    <property type="term" value="P:apical protein localization"/>
    <property type="evidence" value="ECO:0007669"/>
    <property type="project" value="Ensembl"/>
</dbReference>
<dbReference type="PIRSF" id="PIRSF002305">
    <property type="entry name" value="ERM"/>
    <property type="match status" value="1"/>
</dbReference>
<dbReference type="Gene3D" id="6.10.360.10">
    <property type="match status" value="1"/>
</dbReference>
<dbReference type="Pfam" id="PF09379">
    <property type="entry name" value="FERM_N"/>
    <property type="match status" value="1"/>
</dbReference>
<dbReference type="InterPro" id="IPR041789">
    <property type="entry name" value="ERM_FERM_C"/>
</dbReference>
<evidence type="ECO:0000256" key="9">
    <source>
        <dbReference type="SAM" id="Coils"/>
    </source>
</evidence>
<dbReference type="FunFam" id="1.20.5.450:FF:000001">
    <property type="entry name" value="radixin isoform X2"/>
    <property type="match status" value="1"/>
</dbReference>
<dbReference type="InterPro" id="IPR011993">
    <property type="entry name" value="PH-like_dom_sf"/>
</dbReference>
<keyword evidence="4" id="KW-1003">Cell membrane</keyword>
<dbReference type="InterPro" id="IPR018979">
    <property type="entry name" value="FERM_N"/>
</dbReference>
<dbReference type="PRINTS" id="PR00661">
    <property type="entry name" value="ERMFAMILY"/>
</dbReference>
<dbReference type="GO" id="GO:1902966">
    <property type="term" value="P:positive regulation of protein localization to early endosome"/>
    <property type="evidence" value="ECO:0007669"/>
    <property type="project" value="Ensembl"/>
</dbReference>
<dbReference type="GO" id="GO:0005902">
    <property type="term" value="C:microvillus"/>
    <property type="evidence" value="ECO:0007669"/>
    <property type="project" value="UniProtKB-SubCell"/>
</dbReference>
<dbReference type="InterPro" id="IPR019747">
    <property type="entry name" value="FERM_CS"/>
</dbReference>
<dbReference type="GO" id="GO:0030175">
    <property type="term" value="C:filopodium"/>
    <property type="evidence" value="ECO:0007669"/>
    <property type="project" value="Ensembl"/>
</dbReference>
<dbReference type="GO" id="GO:0120044">
    <property type="term" value="C:stereocilium base"/>
    <property type="evidence" value="ECO:0007669"/>
    <property type="project" value="Ensembl"/>
</dbReference>
<dbReference type="Pfam" id="PF20492">
    <property type="entry name" value="ERM_helical"/>
    <property type="match status" value="1"/>
</dbReference>
<dbReference type="SMART" id="SM00295">
    <property type="entry name" value="B41"/>
    <property type="match status" value="1"/>
</dbReference>
<dbReference type="FunFam" id="1.20.80.10:FF:000002">
    <property type="entry name" value="radixin isoform X1"/>
    <property type="match status" value="1"/>
</dbReference>
<dbReference type="FunFam" id="2.30.29.30:FF:000003">
    <property type="entry name" value="Radixin isoform 1"/>
    <property type="match status" value="1"/>
</dbReference>
<dbReference type="CDD" id="cd14473">
    <property type="entry name" value="FERM_B-lobe"/>
    <property type="match status" value="1"/>
</dbReference>
<dbReference type="PROSITE" id="PS50057">
    <property type="entry name" value="FERM_3"/>
    <property type="match status" value="1"/>
</dbReference>
<dbReference type="GO" id="GO:0045732">
    <property type="term" value="P:positive regulation of protein catabolic process"/>
    <property type="evidence" value="ECO:0007669"/>
    <property type="project" value="Ensembl"/>
</dbReference>
<dbReference type="Gene3D" id="1.20.5.450">
    <property type="match status" value="1"/>
</dbReference>
<keyword evidence="7" id="KW-0966">Cell projection</keyword>
<reference evidence="12" key="1">
    <citation type="submission" date="2025-08" db="UniProtKB">
        <authorList>
            <consortium name="Ensembl"/>
        </authorList>
    </citation>
    <scope>IDENTIFICATION</scope>
</reference>
<evidence type="ECO:0000313" key="12">
    <source>
        <dbReference type="Ensembl" id="ENSMSIP00000027972.1"/>
    </source>
</evidence>
<keyword evidence="6" id="KW-0206">Cytoskeleton</keyword>
<dbReference type="PRINTS" id="PR00935">
    <property type="entry name" value="BAND41"/>
</dbReference>
<dbReference type="GO" id="GO:0030864">
    <property type="term" value="C:cortical actin cytoskeleton"/>
    <property type="evidence" value="ECO:0007669"/>
    <property type="project" value="Ensembl"/>
</dbReference>
<feature type="region of interest" description="Disordered" evidence="10">
    <location>
        <begin position="376"/>
        <end position="407"/>
    </location>
</feature>
<dbReference type="AlphaFoldDB" id="A0A8C6N118"/>
<dbReference type="InterPro" id="IPR000798">
    <property type="entry name" value="Ez/rad/moesin-like"/>
</dbReference>
<sequence length="607" mass="71395">MPKPINVRVTTMDAELEFAIQPNTTGKQLFDQVVKTVGLREVWFFGLQYVDSKGYSTWLKLNKKVTQQDVKKENPLQFKFRAKFFPEDVSEELIQEITQRLFFLQVKEAILNDEIYCPPETAVLLASYAVQAKYGDYNKEIHKPGYLANDRLLPQRVLEQHKLTKEQWEERIQNWHEEHRGMLREDSMMEYLKIAQDLEMYGVNYFEIKNKKGTELWLGVDALGLNIYEHDDKLTPKIGFPWSEIRNISFNDKKFVIKPIDKKAPDFVFYAPRLRINKRILALCMGNHELYMRRRKPDTIEVQQMKAQAREEKHQKQLERAQLENEKKKREIAEKEKERIEREKEELMERLRQIEEQTVKAQKELEEQTRKALELEQERQRAKEEAERLDRERRAAEEAKSAIAKQAADQMKNQEQLAAELAEFTAKIALLEEAKKKKEEEATEWQHKAFAAQEDLEKTKEELKTVMSAPPPPPPPPVIPPTENEHDEHDEQDENSAEASAELSSEGVMNHRSEEERVTETQKNERVKKQLQALSSELAQARDDTKKTQNDVLHAENVKAGRDKYKTLRQIRQGNTKQRIDEFEAMWGPKLYALFQMRSCQSSIKQM</sequence>
<feature type="region of interest" description="Disordered" evidence="10">
    <location>
        <begin position="436"/>
        <end position="534"/>
    </location>
</feature>
<dbReference type="InterPro" id="IPR035963">
    <property type="entry name" value="FERM_2"/>
</dbReference>
<dbReference type="InterPro" id="IPR019748">
    <property type="entry name" value="FERM_central"/>
</dbReference>
<evidence type="ECO:0000259" key="11">
    <source>
        <dbReference type="PROSITE" id="PS50057"/>
    </source>
</evidence>
<dbReference type="GO" id="GO:0016324">
    <property type="term" value="C:apical plasma membrane"/>
    <property type="evidence" value="ECO:0007669"/>
    <property type="project" value="Ensembl"/>
</dbReference>
<feature type="compositionally biased region" description="Basic and acidic residues" evidence="10">
    <location>
        <begin position="376"/>
        <end position="400"/>
    </location>
</feature>
<dbReference type="InterPro" id="IPR029071">
    <property type="entry name" value="Ubiquitin-like_domsf"/>
</dbReference>
<dbReference type="GO" id="GO:0005925">
    <property type="term" value="C:focal adhesion"/>
    <property type="evidence" value="ECO:0007669"/>
    <property type="project" value="Ensembl"/>
</dbReference>
<evidence type="ECO:0000256" key="3">
    <source>
        <dbReference type="ARBA" id="ARBA00004413"/>
    </source>
</evidence>
<feature type="domain" description="FERM" evidence="11">
    <location>
        <begin position="5"/>
        <end position="295"/>
    </location>
</feature>
<dbReference type="PANTHER" id="PTHR23281">
    <property type="entry name" value="MERLIN/MOESIN/EZRIN/RADIXIN"/>
    <property type="match status" value="1"/>
</dbReference>
<feature type="compositionally biased region" description="Basic and acidic residues" evidence="10">
    <location>
        <begin position="455"/>
        <end position="464"/>
    </location>
</feature>
<dbReference type="GO" id="GO:2000643">
    <property type="term" value="P:positive regulation of early endosome to late endosome transport"/>
    <property type="evidence" value="ECO:0007669"/>
    <property type="project" value="Ensembl"/>
</dbReference>
<dbReference type="GO" id="GO:0097067">
    <property type="term" value="P:cellular response to thyroid hormone stimulus"/>
    <property type="evidence" value="ECO:0007669"/>
    <property type="project" value="Ensembl"/>
</dbReference>
<evidence type="ECO:0000256" key="10">
    <source>
        <dbReference type="SAM" id="MobiDB-lite"/>
    </source>
</evidence>
<evidence type="ECO:0000313" key="13">
    <source>
        <dbReference type="Proteomes" id="UP000694415"/>
    </source>
</evidence>
<feature type="binding site" evidence="8">
    <location>
        <position position="278"/>
    </location>
    <ligand>
        <name>a 1,2-diacyl-sn-glycero-3-phospho-(1D-myo-inositol)</name>
        <dbReference type="ChEBI" id="CHEBI:57880"/>
    </ligand>
</feature>
<dbReference type="SUPFAM" id="SSF50729">
    <property type="entry name" value="PH domain-like"/>
    <property type="match status" value="1"/>
</dbReference>
<evidence type="ECO:0000256" key="6">
    <source>
        <dbReference type="ARBA" id="ARBA00023212"/>
    </source>
</evidence>
<comment type="subcellular location">
    <subcellularLocation>
        <location evidence="3">Cell membrane</location>
        <topology evidence="3">Peripheral membrane protein</topology>
        <orientation evidence="3">Cytoplasmic side</orientation>
    </subcellularLocation>
    <subcellularLocation>
        <location evidence="1">Cell projection</location>
        <location evidence="1">Microvillus</location>
    </subcellularLocation>
    <subcellularLocation>
        <location evidence="2">Cytoplasm</location>
        <location evidence="2">Cytoskeleton</location>
    </subcellularLocation>
</comment>
<dbReference type="Gene3D" id="3.10.20.90">
    <property type="entry name" value="Phosphatidylinositol 3-kinase Catalytic Subunit, Chain A, domain 1"/>
    <property type="match status" value="1"/>
</dbReference>
<reference evidence="12" key="2">
    <citation type="submission" date="2025-09" db="UniProtKB">
        <authorList>
            <consortium name="Ensembl"/>
        </authorList>
    </citation>
    <scope>IDENTIFICATION</scope>
</reference>
<dbReference type="Gene3D" id="1.20.80.10">
    <property type="match status" value="1"/>
</dbReference>
<dbReference type="PROSITE" id="PS00660">
    <property type="entry name" value="FERM_1"/>
    <property type="match status" value="1"/>
</dbReference>
<evidence type="ECO:0000256" key="8">
    <source>
        <dbReference type="PIRSR" id="PIRSR002305-1"/>
    </source>
</evidence>
<feature type="region of interest" description="Disordered" evidence="10">
    <location>
        <begin position="310"/>
        <end position="333"/>
    </location>
</feature>
<dbReference type="GO" id="GO:0072659">
    <property type="term" value="P:protein localization to plasma membrane"/>
    <property type="evidence" value="ECO:0007669"/>
    <property type="project" value="Ensembl"/>
</dbReference>
<name>A0A8C6N118_MUSSI</name>
<dbReference type="CDD" id="cd17187">
    <property type="entry name" value="FERM_F1_ERM"/>
    <property type="match status" value="1"/>
</dbReference>
<dbReference type="GO" id="GO:0003779">
    <property type="term" value="F:actin binding"/>
    <property type="evidence" value="ECO:0007669"/>
    <property type="project" value="Ensembl"/>
</dbReference>
<keyword evidence="9" id="KW-0175">Coiled coil</keyword>
<dbReference type="GO" id="GO:0010628">
    <property type="term" value="P:positive regulation of gene expression"/>
    <property type="evidence" value="ECO:0007669"/>
    <property type="project" value="Ensembl"/>
</dbReference>
<feature type="coiled-coil region" evidence="9">
    <location>
        <begin position="158"/>
        <end position="185"/>
    </location>
</feature>
<dbReference type="GO" id="GO:1900087">
    <property type="term" value="P:positive regulation of G1/S transition of mitotic cell cycle"/>
    <property type="evidence" value="ECO:0007669"/>
    <property type="project" value="Ensembl"/>
</dbReference>
<dbReference type="InterPro" id="IPR008954">
    <property type="entry name" value="Moesin_tail_sf"/>
</dbReference>
<dbReference type="InterPro" id="IPR000299">
    <property type="entry name" value="FERM_domain"/>
</dbReference>
<proteinExistence type="predicted"/>
<dbReference type="Pfam" id="PF00373">
    <property type="entry name" value="FERM_M"/>
    <property type="match status" value="1"/>
</dbReference>
<dbReference type="GO" id="GO:0061028">
    <property type="term" value="P:establishment of endothelial barrier"/>
    <property type="evidence" value="ECO:0007669"/>
    <property type="project" value="Ensembl"/>
</dbReference>
<dbReference type="InterPro" id="IPR018980">
    <property type="entry name" value="FERM_PH-like_C"/>
</dbReference>
<evidence type="ECO:0000256" key="5">
    <source>
        <dbReference type="ARBA" id="ARBA00023136"/>
    </source>
</evidence>
<dbReference type="GO" id="GO:0019904">
    <property type="term" value="F:protein domain specific binding"/>
    <property type="evidence" value="ECO:0007669"/>
    <property type="project" value="Ensembl"/>
</dbReference>
<dbReference type="Pfam" id="PF00769">
    <property type="entry name" value="ERM_C"/>
    <property type="match status" value="1"/>
</dbReference>
<dbReference type="GO" id="GO:0045184">
    <property type="term" value="P:establishment of protein localization"/>
    <property type="evidence" value="ECO:0007669"/>
    <property type="project" value="Ensembl"/>
</dbReference>
<dbReference type="FunFam" id="3.10.20.90:FF:000013">
    <property type="entry name" value="radixin isoform X1"/>
    <property type="match status" value="1"/>
</dbReference>
<evidence type="ECO:0000256" key="2">
    <source>
        <dbReference type="ARBA" id="ARBA00004245"/>
    </source>
</evidence>
<dbReference type="GO" id="GO:0030033">
    <property type="term" value="P:microvillus assembly"/>
    <property type="evidence" value="ECO:0007669"/>
    <property type="project" value="Ensembl"/>
</dbReference>
<feature type="binding site" evidence="8">
    <location>
        <begin position="60"/>
        <end position="63"/>
    </location>
    <ligand>
        <name>a 1,2-diacyl-sn-glycero-3-phospho-(1D-myo-inositol)</name>
        <dbReference type="ChEBI" id="CHEBI:57880"/>
    </ligand>
</feature>
<dbReference type="CDD" id="cd13194">
    <property type="entry name" value="FERM_C_ERM"/>
    <property type="match status" value="1"/>
</dbReference>
<feature type="compositionally biased region" description="Basic and acidic residues" evidence="10">
    <location>
        <begin position="540"/>
        <end position="558"/>
    </location>
</feature>
<dbReference type="SUPFAM" id="SSF47031">
    <property type="entry name" value="Second domain of FERM"/>
    <property type="match status" value="1"/>
</dbReference>
<dbReference type="Pfam" id="PF09380">
    <property type="entry name" value="FERM_C"/>
    <property type="match status" value="1"/>
</dbReference>
<dbReference type="SUPFAM" id="SSF54236">
    <property type="entry name" value="Ubiquitin-like"/>
    <property type="match status" value="1"/>
</dbReference>
<evidence type="ECO:0000256" key="7">
    <source>
        <dbReference type="ARBA" id="ARBA00023273"/>
    </source>
</evidence>
<dbReference type="Proteomes" id="UP000694415">
    <property type="component" value="Unplaced"/>
</dbReference>
<dbReference type="InterPro" id="IPR046810">
    <property type="entry name" value="ERM_helical"/>
</dbReference>
<feature type="compositionally biased region" description="Low complexity" evidence="10">
    <location>
        <begin position="497"/>
        <end position="506"/>
    </location>
</feature>
<keyword evidence="6" id="KW-0963">Cytoplasm</keyword>
<dbReference type="PROSITE" id="PS00661">
    <property type="entry name" value="FERM_2"/>
    <property type="match status" value="1"/>
</dbReference>
<dbReference type="SMART" id="SM01196">
    <property type="entry name" value="FERM_C"/>
    <property type="match status" value="1"/>
</dbReference>
<feature type="compositionally biased region" description="Basic and acidic residues" evidence="10">
    <location>
        <begin position="509"/>
        <end position="528"/>
    </location>
</feature>
<keyword evidence="5" id="KW-0472">Membrane</keyword>
<evidence type="ECO:0000256" key="4">
    <source>
        <dbReference type="ARBA" id="ARBA00022475"/>
    </source>
</evidence>
<dbReference type="Gene3D" id="2.30.29.30">
    <property type="entry name" value="Pleckstrin-homology domain (PH domain)/Phosphotyrosine-binding domain (PTB)"/>
    <property type="match status" value="1"/>
</dbReference>
<dbReference type="GO" id="GO:1902115">
    <property type="term" value="P:regulation of organelle assembly"/>
    <property type="evidence" value="ECO:0007669"/>
    <property type="project" value="Ensembl"/>
</dbReference>
<dbReference type="GeneTree" id="ENSGT01090000260082"/>
<keyword evidence="13" id="KW-1185">Reference proteome</keyword>
<dbReference type="GO" id="GO:0030027">
    <property type="term" value="C:lamellipodium"/>
    <property type="evidence" value="ECO:0007669"/>
    <property type="project" value="Ensembl"/>
</dbReference>
<dbReference type="SUPFAM" id="SSF48678">
    <property type="entry name" value="Moesin tail domain"/>
    <property type="match status" value="1"/>
</dbReference>
<dbReference type="InterPro" id="IPR019749">
    <property type="entry name" value="Band_41_domain"/>
</dbReference>
<dbReference type="GO" id="GO:0001726">
    <property type="term" value="C:ruffle"/>
    <property type="evidence" value="ECO:0007669"/>
    <property type="project" value="Ensembl"/>
</dbReference>
<accession>A0A8C6N118</accession>
<organism evidence="12 13">
    <name type="scientific">Mus spicilegus</name>
    <name type="common">Mound-building mouse</name>
    <dbReference type="NCBI Taxonomy" id="10103"/>
    <lineage>
        <taxon>Eukaryota</taxon>
        <taxon>Metazoa</taxon>
        <taxon>Chordata</taxon>
        <taxon>Craniata</taxon>
        <taxon>Vertebrata</taxon>
        <taxon>Euteleostomi</taxon>
        <taxon>Mammalia</taxon>
        <taxon>Eutheria</taxon>
        <taxon>Euarchontoglires</taxon>
        <taxon>Glires</taxon>
        <taxon>Rodentia</taxon>
        <taxon>Myomorpha</taxon>
        <taxon>Muroidea</taxon>
        <taxon>Muridae</taxon>
        <taxon>Murinae</taxon>
        <taxon>Mus</taxon>
        <taxon>Mus</taxon>
    </lineage>
</organism>
<feature type="compositionally biased region" description="Pro residues" evidence="10">
    <location>
        <begin position="469"/>
        <end position="480"/>
    </location>
</feature>
<feature type="compositionally biased region" description="Basic and acidic residues" evidence="10">
    <location>
        <begin position="436"/>
        <end position="447"/>
    </location>
</feature>
<dbReference type="GO" id="GO:0150054">
    <property type="term" value="P:regulation of postsynaptic neurotransmitter receptor diffusion trapping"/>
    <property type="evidence" value="ECO:0007669"/>
    <property type="project" value="Ensembl"/>
</dbReference>
<dbReference type="InterPro" id="IPR011259">
    <property type="entry name" value="ERM_C_dom"/>
</dbReference>
<dbReference type="InterPro" id="IPR011174">
    <property type="entry name" value="ERM"/>
</dbReference>